<dbReference type="HOGENOM" id="CLU_179299_3_0_10"/>
<name>G1WB33_9BACT</name>
<comment type="caution">
    <text evidence="2">The sequence shown here is derived from an EMBL/GenBank/DDBJ whole genome shotgun (WGS) entry which is preliminary data.</text>
</comment>
<evidence type="ECO:0000313" key="3">
    <source>
        <dbReference type="Proteomes" id="UP000005141"/>
    </source>
</evidence>
<accession>G1WB33</accession>
<gene>
    <name evidence="2" type="ORF">HMPREF9431_01034</name>
</gene>
<keyword evidence="3" id="KW-1185">Reference proteome</keyword>
<evidence type="ECO:0000313" key="2">
    <source>
        <dbReference type="EMBL" id="EGV32518.1"/>
    </source>
</evidence>
<sequence>MKKKTYVAPKSEVFPMMEELLVHKTSVTMDAPHSEEEQWGSDEEIDGGEFEQ</sequence>
<dbReference type="AlphaFoldDB" id="G1WB33"/>
<dbReference type="EMBL" id="ADGI01000034">
    <property type="protein sequence ID" value="EGV32518.1"/>
    <property type="molecule type" value="Genomic_DNA"/>
</dbReference>
<reference evidence="2 3" key="1">
    <citation type="submission" date="2011-07" db="EMBL/GenBank/DDBJ databases">
        <title>The Genome Sequence of Prevotella oulorum F0390.</title>
        <authorList>
            <consortium name="The Broad Institute Genome Sequencing Platform"/>
            <consortium name="The Broad Institute Genome Sequencing Center for Infectious Disease"/>
            <person name="Earl A."/>
            <person name="Ward D."/>
            <person name="Feldgarden M."/>
            <person name="Gevers D."/>
            <person name="Izard J."/>
            <person name="Ganesan A."/>
            <person name="Baranova O.V."/>
            <person name="Blanton J.M."/>
            <person name="Tanner A.C."/>
            <person name="Dewhirst F.E."/>
            <person name="Young S.K."/>
            <person name="Zeng Q."/>
            <person name="Gargeya S."/>
            <person name="Fitzgerald M."/>
            <person name="Haas B."/>
            <person name="Abouelleil A."/>
            <person name="Alvarado L."/>
            <person name="Arachchi H.M."/>
            <person name="Berlin A."/>
            <person name="Brown A."/>
            <person name="Chapman S.B."/>
            <person name="Chen Z."/>
            <person name="Dunbar C."/>
            <person name="Freedman E."/>
            <person name="Gearin G."/>
            <person name="Gellesch M."/>
            <person name="Goldberg J."/>
            <person name="Griggs A."/>
            <person name="Gujja S."/>
            <person name="Heiman D."/>
            <person name="Howarth C."/>
            <person name="Larson L."/>
            <person name="Lui A."/>
            <person name="MacDonald P.J.P."/>
            <person name="Mehta T."/>
            <person name="Montmayeur A."/>
            <person name="Murphy C."/>
            <person name="Neiman D."/>
            <person name="Pearson M."/>
            <person name="Priest M."/>
            <person name="Roberts A."/>
            <person name="Saif S."/>
            <person name="Shea T."/>
            <person name="Shenoy N."/>
            <person name="Sisk P."/>
            <person name="Stolte C."/>
            <person name="Sykes S."/>
            <person name="Wortman J."/>
            <person name="Nusbaum C."/>
            <person name="Birren B."/>
        </authorList>
    </citation>
    <scope>NUCLEOTIDE SEQUENCE [LARGE SCALE GENOMIC DNA]</scope>
    <source>
        <strain evidence="2 3">F0390</strain>
    </source>
</reference>
<evidence type="ECO:0000256" key="1">
    <source>
        <dbReference type="SAM" id="MobiDB-lite"/>
    </source>
</evidence>
<protein>
    <submittedName>
        <fullName evidence="2">Uncharacterized protein</fullName>
    </submittedName>
</protein>
<feature type="region of interest" description="Disordered" evidence="1">
    <location>
        <begin position="29"/>
        <end position="52"/>
    </location>
</feature>
<dbReference type="GeneID" id="95427127"/>
<feature type="compositionally biased region" description="Acidic residues" evidence="1">
    <location>
        <begin position="37"/>
        <end position="52"/>
    </location>
</feature>
<dbReference type="RefSeq" id="WP_004380053.1">
    <property type="nucleotide sequence ID" value="NZ_JH114215.1"/>
</dbReference>
<dbReference type="PATRIC" id="fig|702438.4.peg.1073"/>
<organism evidence="2 3">
    <name type="scientific">Segatella oulorum F0390</name>
    <dbReference type="NCBI Taxonomy" id="702438"/>
    <lineage>
        <taxon>Bacteria</taxon>
        <taxon>Pseudomonadati</taxon>
        <taxon>Bacteroidota</taxon>
        <taxon>Bacteroidia</taxon>
        <taxon>Bacteroidales</taxon>
        <taxon>Prevotellaceae</taxon>
        <taxon>Segatella</taxon>
    </lineage>
</organism>
<proteinExistence type="predicted"/>
<dbReference type="Proteomes" id="UP000005141">
    <property type="component" value="Unassembled WGS sequence"/>
</dbReference>